<proteinExistence type="predicted"/>
<dbReference type="EMBL" id="PDYF01000031">
    <property type="protein sequence ID" value="PHU34249.1"/>
    <property type="molecule type" value="Genomic_DNA"/>
</dbReference>
<sequence>MVHNYYIKCQVCNKITRIRLQVGWLPEHPIVVTCGECGTSLSGHVLIGQDEPRLSYYFSNADSVLEQDADYMVECSGEFPTIKHCLAFDSQEILITPFIRAMSNMDSNDIYEEFCKSVGTVLQTKYRWNEYKRILDLSLSGNKKYLIQEIQRLFGKDKMPCRNELEILRGVHMVEVHCFISSLRKDILNNVKFSSGILKINPKETKKLVDYLESTSGYRLEDLQRMGYKLLDDFVAVFPALVPAYSLQYVSDNTINYELEGSSTSNFDTVKQFYLDVYESLGNLLILPVALNNIKYRDDFYKMSTIDEKEITLDDFIGLTKANRYKYCLNNELYTKELKLIVNSKLRNAIGHNDVQYDTSSQIISYIPNPKKRDVTKETYLLVFEDEAMKLFQGVIVCLEYLYRFREIEIINREITSGGSK</sequence>
<name>A0A2G3DT91_9FIRM</name>
<evidence type="ECO:0000313" key="2">
    <source>
        <dbReference type="Proteomes" id="UP000225889"/>
    </source>
</evidence>
<reference evidence="1 2" key="2">
    <citation type="submission" date="2017-10" db="EMBL/GenBank/DDBJ databases">
        <authorList>
            <person name="Banno H."/>
            <person name="Chua N.-H."/>
        </authorList>
    </citation>
    <scope>NUCLEOTIDE SEQUENCE [LARGE SCALE GENOMIC DNA]</scope>
    <source>
        <strain evidence="1 2">JK626</strain>
    </source>
</reference>
<dbReference type="RefSeq" id="WP_099392552.1">
    <property type="nucleotide sequence ID" value="NZ_PDYF01000031.1"/>
</dbReference>
<protein>
    <submittedName>
        <fullName evidence="1">SEC-C domain-containing protein</fullName>
    </submittedName>
</protein>
<evidence type="ECO:0000313" key="1">
    <source>
        <dbReference type="EMBL" id="PHU34249.1"/>
    </source>
</evidence>
<organism evidence="1 2">
    <name type="scientific">Pseudobutyrivibrio ruminis</name>
    <dbReference type="NCBI Taxonomy" id="46206"/>
    <lineage>
        <taxon>Bacteria</taxon>
        <taxon>Bacillati</taxon>
        <taxon>Bacillota</taxon>
        <taxon>Clostridia</taxon>
        <taxon>Lachnospirales</taxon>
        <taxon>Lachnospiraceae</taxon>
        <taxon>Pseudobutyrivibrio</taxon>
    </lineage>
</organism>
<comment type="caution">
    <text evidence="1">The sequence shown here is derived from an EMBL/GenBank/DDBJ whole genome shotgun (WGS) entry which is preliminary data.</text>
</comment>
<dbReference type="Proteomes" id="UP000225889">
    <property type="component" value="Unassembled WGS sequence"/>
</dbReference>
<gene>
    <name evidence="1" type="ORF">CSX01_11835</name>
</gene>
<dbReference type="AlphaFoldDB" id="A0A2G3DT91"/>
<accession>A0A2G3DT91</accession>
<reference evidence="1 2" key="1">
    <citation type="submission" date="2017-10" db="EMBL/GenBank/DDBJ databases">
        <title>Resolving the taxonomy of Roseburia spp., Eubacterium rectale and Agathobacter spp. through phylogenomic analysis.</title>
        <authorList>
            <person name="Sheridan P.O."/>
            <person name="Walker A.W."/>
            <person name="Duncan S.H."/>
            <person name="Scott K.P."/>
            <person name="Toole P.W.O."/>
            <person name="Luis P."/>
            <person name="Flint H.J."/>
        </authorList>
    </citation>
    <scope>NUCLEOTIDE SEQUENCE [LARGE SCALE GENOMIC DNA]</scope>
    <source>
        <strain evidence="1 2">JK626</strain>
    </source>
</reference>